<organism evidence="10 11">
    <name type="scientific">Blomia tropicalis</name>
    <name type="common">Mite</name>
    <dbReference type="NCBI Taxonomy" id="40697"/>
    <lineage>
        <taxon>Eukaryota</taxon>
        <taxon>Metazoa</taxon>
        <taxon>Ecdysozoa</taxon>
        <taxon>Arthropoda</taxon>
        <taxon>Chelicerata</taxon>
        <taxon>Arachnida</taxon>
        <taxon>Acari</taxon>
        <taxon>Acariformes</taxon>
        <taxon>Sarcoptiformes</taxon>
        <taxon>Astigmata</taxon>
        <taxon>Glycyphagoidea</taxon>
        <taxon>Echimyopodidae</taxon>
        <taxon>Blomia</taxon>
    </lineage>
</organism>
<dbReference type="InterPro" id="IPR009582">
    <property type="entry name" value="Spc2/SPCS2"/>
</dbReference>
<evidence type="ECO:0000256" key="2">
    <source>
        <dbReference type="ARBA" id="ARBA00007324"/>
    </source>
</evidence>
<evidence type="ECO:0000256" key="1">
    <source>
        <dbReference type="ARBA" id="ARBA00004477"/>
    </source>
</evidence>
<keyword evidence="11" id="KW-1185">Reference proteome</keyword>
<keyword evidence="6 9" id="KW-1133">Transmembrane helix</keyword>
<evidence type="ECO:0000256" key="6">
    <source>
        <dbReference type="ARBA" id="ARBA00022989"/>
    </source>
</evidence>
<evidence type="ECO:0000256" key="4">
    <source>
        <dbReference type="ARBA" id="ARBA00022692"/>
    </source>
</evidence>
<sequence>MAADDDKKVELEELKPIDKWDGSAVKNRLDDSVKYYITQELNYTENFLLIDIRLFISSAAVGVATFALIWDYFNPFPLSRPILLSCVAAYFLFMVLLTVYTTFLEKGTFLKAYKNNKKLTVSSYMQRFDDLYELFIEQKTDNGGKSEEKMISSVSKWFDEKGYFLEGKFEDDVKNLLAKVQKRH</sequence>
<dbReference type="PANTHER" id="PTHR13085">
    <property type="entry name" value="MICROSOMAL SIGNAL PEPTIDASE 25 KDA SUBUNIT"/>
    <property type="match status" value="1"/>
</dbReference>
<protein>
    <recommendedName>
        <fullName evidence="3 9">Signal peptidase complex subunit 2</fullName>
    </recommendedName>
</protein>
<evidence type="ECO:0000313" key="10">
    <source>
        <dbReference type="EMBL" id="KAJ6225500.1"/>
    </source>
</evidence>
<dbReference type="OMA" id="CCAMWHY"/>
<reference evidence="10" key="1">
    <citation type="submission" date="2022-12" db="EMBL/GenBank/DDBJ databases">
        <title>Genome assemblies of Blomia tropicalis.</title>
        <authorList>
            <person name="Cui Y."/>
        </authorList>
    </citation>
    <scope>NUCLEOTIDE SEQUENCE</scope>
    <source>
        <tissue evidence="10">Adult mites</tissue>
    </source>
</reference>
<proteinExistence type="inferred from homology"/>
<comment type="function">
    <text evidence="8 9">Component of the signal peptidase complex (SPC) which catalyzes the cleavage of N-terminal signal sequences from nascent proteins as they are translocated into the lumen of the endoplasmic reticulum. Enhances the enzymatic activity of SPC and facilitates the interactions between different components of the translocation site.</text>
</comment>
<keyword evidence="7 9" id="KW-0472">Membrane</keyword>
<feature type="transmembrane region" description="Helical" evidence="9">
    <location>
        <begin position="52"/>
        <end position="70"/>
    </location>
</feature>
<evidence type="ECO:0000256" key="7">
    <source>
        <dbReference type="ARBA" id="ARBA00023136"/>
    </source>
</evidence>
<accession>A0A9Q0MKG4</accession>
<dbReference type="Pfam" id="PF06703">
    <property type="entry name" value="SPC25"/>
    <property type="match status" value="1"/>
</dbReference>
<evidence type="ECO:0000256" key="3">
    <source>
        <dbReference type="ARBA" id="ARBA00017057"/>
    </source>
</evidence>
<dbReference type="Proteomes" id="UP001142055">
    <property type="component" value="Chromosome 1"/>
</dbReference>
<dbReference type="GO" id="GO:0005787">
    <property type="term" value="C:signal peptidase complex"/>
    <property type="evidence" value="ECO:0007669"/>
    <property type="project" value="UniProtKB-UniRule"/>
</dbReference>
<dbReference type="AlphaFoldDB" id="A0A9Q0MKG4"/>
<keyword evidence="4 9" id="KW-0812">Transmembrane</keyword>
<evidence type="ECO:0000313" key="11">
    <source>
        <dbReference type="Proteomes" id="UP001142055"/>
    </source>
</evidence>
<evidence type="ECO:0000256" key="8">
    <source>
        <dbReference type="ARBA" id="ARBA00045608"/>
    </source>
</evidence>
<dbReference type="OrthoDB" id="29558at2759"/>
<dbReference type="GO" id="GO:0008233">
    <property type="term" value="F:peptidase activity"/>
    <property type="evidence" value="ECO:0007669"/>
    <property type="project" value="UniProtKB-UniRule"/>
</dbReference>
<keyword evidence="5 9" id="KW-0256">Endoplasmic reticulum</keyword>
<comment type="subcellular location">
    <subcellularLocation>
        <location evidence="1 9">Endoplasmic reticulum membrane</location>
        <topology evidence="1 9">Multi-pass membrane protein</topology>
    </subcellularLocation>
</comment>
<dbReference type="GO" id="GO:0045047">
    <property type="term" value="P:protein targeting to ER"/>
    <property type="evidence" value="ECO:0007669"/>
    <property type="project" value="TreeGrafter"/>
</dbReference>
<evidence type="ECO:0000256" key="5">
    <source>
        <dbReference type="ARBA" id="ARBA00022824"/>
    </source>
</evidence>
<dbReference type="GO" id="GO:0006465">
    <property type="term" value="P:signal peptide processing"/>
    <property type="evidence" value="ECO:0007669"/>
    <property type="project" value="UniProtKB-UniRule"/>
</dbReference>
<name>A0A9Q0MKG4_BLOTA</name>
<comment type="similarity">
    <text evidence="2 9">Belongs to the SPCS2 family.</text>
</comment>
<comment type="caution">
    <text evidence="10">The sequence shown here is derived from an EMBL/GenBank/DDBJ whole genome shotgun (WGS) entry which is preliminary data.</text>
</comment>
<feature type="transmembrane region" description="Helical" evidence="9">
    <location>
        <begin position="82"/>
        <end position="104"/>
    </location>
</feature>
<evidence type="ECO:0000256" key="9">
    <source>
        <dbReference type="RuleBase" id="RU368033"/>
    </source>
</evidence>
<dbReference type="EMBL" id="JAPWDV010000001">
    <property type="protein sequence ID" value="KAJ6225500.1"/>
    <property type="molecule type" value="Genomic_DNA"/>
</dbReference>
<dbReference type="PANTHER" id="PTHR13085:SF0">
    <property type="entry name" value="SIGNAL PEPTIDASE COMPLEX SUBUNIT 2"/>
    <property type="match status" value="1"/>
</dbReference>
<gene>
    <name evidence="10" type="ORF">RDWZM_004045</name>
</gene>